<dbReference type="PROSITE" id="PS50113">
    <property type="entry name" value="PAC"/>
    <property type="match status" value="1"/>
</dbReference>
<evidence type="ECO:0000256" key="14">
    <source>
        <dbReference type="ARBA" id="ARBA00064003"/>
    </source>
</evidence>
<comment type="subcellular location">
    <subcellularLocation>
        <location evidence="2">Cell membrane</location>
        <topology evidence="2">Multi-pass membrane protein</topology>
    </subcellularLocation>
</comment>
<feature type="transmembrane region" description="Helical" evidence="20">
    <location>
        <begin position="230"/>
        <end position="250"/>
    </location>
</feature>
<dbReference type="InterPro" id="IPR001610">
    <property type="entry name" value="PAC"/>
</dbReference>
<evidence type="ECO:0000256" key="13">
    <source>
        <dbReference type="ARBA" id="ARBA00023136"/>
    </source>
</evidence>
<dbReference type="Pfam" id="PF02518">
    <property type="entry name" value="HATPase_c"/>
    <property type="match status" value="1"/>
</dbReference>
<dbReference type="SMART" id="SM00388">
    <property type="entry name" value="HisKA"/>
    <property type="match status" value="1"/>
</dbReference>
<dbReference type="InterPro" id="IPR013767">
    <property type="entry name" value="PAS_fold"/>
</dbReference>
<evidence type="ECO:0000256" key="15">
    <source>
        <dbReference type="ARBA" id="ARBA00068150"/>
    </source>
</evidence>
<keyword evidence="11 20" id="KW-1133">Transmembrane helix</keyword>
<dbReference type="PROSITE" id="PS50112">
    <property type="entry name" value="PAS"/>
    <property type="match status" value="1"/>
</dbReference>
<dbReference type="NCBIfam" id="TIGR00229">
    <property type="entry name" value="sensory_box"/>
    <property type="match status" value="1"/>
</dbReference>
<feature type="modified residue" description="Phosphohistidine" evidence="16">
    <location>
        <position position="1044"/>
    </location>
</feature>
<dbReference type="GO" id="GO:0000155">
    <property type="term" value="F:phosphorelay sensor kinase activity"/>
    <property type="evidence" value="ECO:0007669"/>
    <property type="project" value="InterPro"/>
</dbReference>
<dbReference type="Gene3D" id="3.40.50.2300">
    <property type="match status" value="2"/>
</dbReference>
<evidence type="ECO:0000256" key="1">
    <source>
        <dbReference type="ARBA" id="ARBA00000085"/>
    </source>
</evidence>
<dbReference type="AlphaFoldDB" id="A0AAU7CA67"/>
<dbReference type="InterPro" id="IPR003661">
    <property type="entry name" value="HisK_dim/P_dom"/>
</dbReference>
<sequence>MIRRRRDLFQAVDGSPAGCEGGILGGGDKGNNEDGVTYMRSKARRWLNALGLNTRILLLVGLPVAATAVITTFVVHWTTQRFVEDAIGDQMVMQARIVAHLVAIAEQKRAVGMEPAEINRHLRAIARFAKEQRNYDYEFWIANGSGKVDLGSEGQEFTFKADQPQAGVFLRLLPGRPDHLDVVVQESRKREIDPFVYKYVGVSGVDAPRIVEVGYKTDSLFAELARKNSLVAAGVASLLLAVGVLAYFILRRMLTVPLDQLIRAAKAVEADEYKVGTLKEVCERGDELGRLALVFEDMVERLATRYESLVNFMRSVVIKVRGDCVITFANAYATELFGYTNDELVGQPLYRIVPPEWHEEVRRRVESLQGHDVQVNEVNENRVKSGESIWVAWSNRVIRSGEGRAKELLCVGNNVTEEMRHKKELENLITELEKTREEALEASRAKGDFLANMSHEIRTPMNAIIGMSHLALQTELAPKQRDYLKKIDGSAKALLRIINDILDFSKIEAGRLDMEAAEFNLEDVMESVASLITPKAEEKGLEILFRTDPGLPLHLVGDALRLGQVLINLAGNSVKFTERGEIVISTRLVEKTEDRAVLAFSVRDTGIGMTPEQAGKLFQPFVQADSSTTRKFGGTGLGLSISKQLVEMMGGQVGVESEPGKGSVFNFTAGFGLARKSRTRFSSLVGELRGLRVLVVDDSGTSREILSDALESMAFEVGIATTGEEALVALDRAADEGRPFDLVLMDYKMPGMDGIEATHRIKKSSRVHMAPTVVMVTAYGREEIMSRAEGVGVEGFLIKPVSQSVLLNTIMDILGHNENRTPHPLTVQATQLEALGSIRGSRILVAEDNEINQQVAREILESAGFVVDLAANGREALERVRANPYDVVLMDIQMPELDGLQATVELRRDGRFRDLPIIAMTAHAMAGDREQSLKAGMDDHVTKPIDPDLLFAVLLRWIKPGTRKAGATPLPTEPDLSIPRETARPETDGWPGIDRVTGLRRVAGNETLYRKLLLDFHRDYATSVERVREALAEDRLTDAERQVHTLKGVAGNIGAMDLHRATGELDSALRVSHLEKAGLLLSAVERELSVVIQGLEPFAQEAVAARAEAQASGPRSGEVVDRSALETSLRALAELVLKNNPDAEEALEHVRAALKGSRDPEVERIAQALDLFDFRGAGKAVVSLAAAEGISLGSGNS</sequence>
<dbReference type="GO" id="GO:0005524">
    <property type="term" value="F:ATP binding"/>
    <property type="evidence" value="ECO:0007669"/>
    <property type="project" value="UniProtKB-KW"/>
</dbReference>
<dbReference type="Pfam" id="PF00512">
    <property type="entry name" value="HisKA"/>
    <property type="match status" value="1"/>
</dbReference>
<feature type="domain" description="HAMP" evidence="25">
    <location>
        <begin position="252"/>
        <end position="307"/>
    </location>
</feature>
<evidence type="ECO:0000256" key="20">
    <source>
        <dbReference type="SAM" id="Phobius"/>
    </source>
</evidence>
<dbReference type="InterPro" id="IPR035965">
    <property type="entry name" value="PAS-like_dom_sf"/>
</dbReference>
<dbReference type="Gene3D" id="3.30.565.10">
    <property type="entry name" value="Histidine kinase-like ATPase, C-terminal domain"/>
    <property type="match status" value="1"/>
</dbReference>
<dbReference type="InterPro" id="IPR000014">
    <property type="entry name" value="PAS"/>
</dbReference>
<dbReference type="InterPro" id="IPR003594">
    <property type="entry name" value="HATPase_dom"/>
</dbReference>
<evidence type="ECO:0000256" key="3">
    <source>
        <dbReference type="ARBA" id="ARBA00012438"/>
    </source>
</evidence>
<evidence type="ECO:0000259" key="25">
    <source>
        <dbReference type="PROSITE" id="PS50885"/>
    </source>
</evidence>
<dbReference type="PROSITE" id="PS50109">
    <property type="entry name" value="HIS_KIN"/>
    <property type="match status" value="1"/>
</dbReference>
<dbReference type="SUPFAM" id="SSF55785">
    <property type="entry name" value="PYP-like sensor domain (PAS domain)"/>
    <property type="match status" value="1"/>
</dbReference>
<keyword evidence="10" id="KW-0067">ATP-binding</keyword>
<dbReference type="PANTHER" id="PTHR45339">
    <property type="entry name" value="HYBRID SIGNAL TRANSDUCTION HISTIDINE KINASE J"/>
    <property type="match status" value="1"/>
</dbReference>
<dbReference type="SUPFAM" id="SSF52172">
    <property type="entry name" value="CheY-like"/>
    <property type="match status" value="2"/>
</dbReference>
<evidence type="ECO:0000256" key="16">
    <source>
        <dbReference type="PROSITE-ProRule" id="PRU00110"/>
    </source>
</evidence>
<keyword evidence="6" id="KW-0808">Transferase</keyword>
<dbReference type="PROSITE" id="PS50894">
    <property type="entry name" value="HPT"/>
    <property type="match status" value="1"/>
</dbReference>
<dbReference type="FunFam" id="1.10.287.130:FF:000002">
    <property type="entry name" value="Two-component osmosensing histidine kinase"/>
    <property type="match status" value="1"/>
</dbReference>
<dbReference type="PANTHER" id="PTHR45339:SF1">
    <property type="entry name" value="HYBRID SIGNAL TRANSDUCTION HISTIDINE KINASE J"/>
    <property type="match status" value="1"/>
</dbReference>
<evidence type="ECO:0000256" key="9">
    <source>
        <dbReference type="ARBA" id="ARBA00022777"/>
    </source>
</evidence>
<dbReference type="PRINTS" id="PR00344">
    <property type="entry name" value="BCTRLSENSOR"/>
</dbReference>
<comment type="catalytic activity">
    <reaction evidence="1">
        <text>ATP + protein L-histidine = ADP + protein N-phospho-L-histidine.</text>
        <dbReference type="EC" id="2.7.13.3"/>
    </reaction>
</comment>
<dbReference type="SMART" id="SM00304">
    <property type="entry name" value="HAMP"/>
    <property type="match status" value="1"/>
</dbReference>
<dbReference type="FunFam" id="3.30.565.10:FF:000010">
    <property type="entry name" value="Sensor histidine kinase RcsC"/>
    <property type="match status" value="1"/>
</dbReference>
<dbReference type="InterPro" id="IPR003660">
    <property type="entry name" value="HAMP_dom"/>
</dbReference>
<feature type="modified residue" description="4-aspartylphosphate" evidence="17">
    <location>
        <position position="891"/>
    </location>
</feature>
<feature type="domain" description="PAC" evidence="24">
    <location>
        <begin position="371"/>
        <end position="427"/>
    </location>
</feature>
<keyword evidence="18" id="KW-0175">Coiled coil</keyword>
<feature type="domain" description="PAS" evidence="23">
    <location>
        <begin position="302"/>
        <end position="372"/>
    </location>
</feature>
<dbReference type="SMART" id="SM00387">
    <property type="entry name" value="HATPase_c"/>
    <property type="match status" value="1"/>
</dbReference>
<dbReference type="CDD" id="cd00130">
    <property type="entry name" value="PAS"/>
    <property type="match status" value="1"/>
</dbReference>
<evidence type="ECO:0000256" key="12">
    <source>
        <dbReference type="ARBA" id="ARBA00023012"/>
    </source>
</evidence>
<keyword evidence="13 20" id="KW-0472">Membrane</keyword>
<evidence type="ECO:0000256" key="4">
    <source>
        <dbReference type="ARBA" id="ARBA00022475"/>
    </source>
</evidence>
<organism evidence="27">
    <name type="scientific">Singulisphaera sp. Ch08</name>
    <dbReference type="NCBI Taxonomy" id="3120278"/>
    <lineage>
        <taxon>Bacteria</taxon>
        <taxon>Pseudomonadati</taxon>
        <taxon>Planctomycetota</taxon>
        <taxon>Planctomycetia</taxon>
        <taxon>Isosphaerales</taxon>
        <taxon>Isosphaeraceae</taxon>
        <taxon>Singulisphaera</taxon>
    </lineage>
</organism>
<dbReference type="SUPFAM" id="SSF47384">
    <property type="entry name" value="Homodimeric domain of signal transducing histidine kinase"/>
    <property type="match status" value="1"/>
</dbReference>
<dbReference type="InterPro" id="IPR036641">
    <property type="entry name" value="HPT_dom_sf"/>
</dbReference>
<evidence type="ECO:0000259" key="26">
    <source>
        <dbReference type="PROSITE" id="PS50894"/>
    </source>
</evidence>
<evidence type="ECO:0000256" key="17">
    <source>
        <dbReference type="PROSITE-ProRule" id="PRU00169"/>
    </source>
</evidence>
<feature type="domain" description="Histidine kinase" evidence="21">
    <location>
        <begin position="452"/>
        <end position="673"/>
    </location>
</feature>
<protein>
    <recommendedName>
        <fullName evidence="15">Sensory/regulatory protein RpfC</fullName>
        <ecNumber evidence="3">2.7.13.3</ecNumber>
    </recommendedName>
</protein>
<gene>
    <name evidence="27" type="ORF">V5E97_27420</name>
</gene>
<keyword evidence="5 17" id="KW-0597">Phosphoprotein</keyword>
<evidence type="ECO:0000259" key="23">
    <source>
        <dbReference type="PROSITE" id="PS50112"/>
    </source>
</evidence>
<evidence type="ECO:0000256" key="2">
    <source>
        <dbReference type="ARBA" id="ARBA00004651"/>
    </source>
</evidence>
<dbReference type="EC" id="2.7.13.3" evidence="3"/>
<dbReference type="PROSITE" id="PS50885">
    <property type="entry name" value="HAMP"/>
    <property type="match status" value="1"/>
</dbReference>
<keyword evidence="8" id="KW-0547">Nucleotide-binding</keyword>
<keyword evidence="7 20" id="KW-0812">Transmembrane</keyword>
<dbReference type="CDD" id="cd17546">
    <property type="entry name" value="REC_hyHK_CKI1_RcsC-like"/>
    <property type="match status" value="2"/>
</dbReference>
<dbReference type="InterPro" id="IPR001789">
    <property type="entry name" value="Sig_transdc_resp-reg_receiver"/>
</dbReference>
<dbReference type="Gene3D" id="3.30.450.20">
    <property type="entry name" value="PAS domain"/>
    <property type="match status" value="1"/>
</dbReference>
<dbReference type="GO" id="GO:0006355">
    <property type="term" value="P:regulation of DNA-templated transcription"/>
    <property type="evidence" value="ECO:0007669"/>
    <property type="project" value="InterPro"/>
</dbReference>
<reference evidence="27" key="1">
    <citation type="submission" date="2024-05" db="EMBL/GenBank/DDBJ databases">
        <title>Planctomycetes of the genus Singulisphaera possess chitinolytic capabilities.</title>
        <authorList>
            <person name="Ivanova A."/>
        </authorList>
    </citation>
    <scope>NUCLEOTIDE SEQUENCE</scope>
    <source>
        <strain evidence="27">Ch08T</strain>
    </source>
</reference>
<dbReference type="Pfam" id="PF00989">
    <property type="entry name" value="PAS"/>
    <property type="match status" value="1"/>
</dbReference>
<evidence type="ECO:0000256" key="18">
    <source>
        <dbReference type="SAM" id="Coils"/>
    </source>
</evidence>
<evidence type="ECO:0000259" key="24">
    <source>
        <dbReference type="PROSITE" id="PS50113"/>
    </source>
</evidence>
<evidence type="ECO:0000256" key="5">
    <source>
        <dbReference type="ARBA" id="ARBA00022553"/>
    </source>
</evidence>
<evidence type="ECO:0000256" key="8">
    <source>
        <dbReference type="ARBA" id="ARBA00022741"/>
    </source>
</evidence>
<dbReference type="InterPro" id="IPR036890">
    <property type="entry name" value="HATPase_C_sf"/>
</dbReference>
<dbReference type="GO" id="GO:0005886">
    <property type="term" value="C:plasma membrane"/>
    <property type="evidence" value="ECO:0007669"/>
    <property type="project" value="UniProtKB-SubCell"/>
</dbReference>
<dbReference type="EMBL" id="CP155447">
    <property type="protein sequence ID" value="XBH02037.1"/>
    <property type="molecule type" value="Genomic_DNA"/>
</dbReference>
<evidence type="ECO:0000313" key="27">
    <source>
        <dbReference type="EMBL" id="XBH02037.1"/>
    </source>
</evidence>
<feature type="transmembrane region" description="Helical" evidence="20">
    <location>
        <begin position="56"/>
        <end position="75"/>
    </location>
</feature>
<dbReference type="Gene3D" id="1.20.120.160">
    <property type="entry name" value="HPT domain"/>
    <property type="match status" value="1"/>
</dbReference>
<evidence type="ECO:0000256" key="11">
    <source>
        <dbReference type="ARBA" id="ARBA00022989"/>
    </source>
</evidence>
<dbReference type="InterPro" id="IPR036097">
    <property type="entry name" value="HisK_dim/P_sf"/>
</dbReference>
<evidence type="ECO:0000256" key="10">
    <source>
        <dbReference type="ARBA" id="ARBA00022840"/>
    </source>
</evidence>
<evidence type="ECO:0000256" key="19">
    <source>
        <dbReference type="SAM" id="MobiDB-lite"/>
    </source>
</evidence>
<feature type="domain" description="Response regulatory" evidence="22">
    <location>
        <begin position="692"/>
        <end position="814"/>
    </location>
</feature>
<comment type="subunit">
    <text evidence="14">At low DSF concentrations, interacts with RpfF.</text>
</comment>
<feature type="modified residue" description="4-aspartylphosphate" evidence="17">
    <location>
        <position position="746"/>
    </location>
</feature>
<accession>A0AAU7CA67</accession>
<dbReference type="SUPFAM" id="SSF47226">
    <property type="entry name" value="Histidine-containing phosphotransfer domain, HPT domain"/>
    <property type="match status" value="1"/>
</dbReference>
<feature type="region of interest" description="Disordered" evidence="19">
    <location>
        <begin position="964"/>
        <end position="991"/>
    </location>
</feature>
<dbReference type="InterPro" id="IPR004358">
    <property type="entry name" value="Sig_transdc_His_kin-like_C"/>
</dbReference>
<dbReference type="SMART" id="SM00091">
    <property type="entry name" value="PAS"/>
    <property type="match status" value="1"/>
</dbReference>
<dbReference type="Gene3D" id="1.10.287.130">
    <property type="match status" value="1"/>
</dbReference>
<name>A0AAU7CA67_9BACT</name>
<feature type="coiled-coil region" evidence="18">
    <location>
        <begin position="415"/>
        <end position="445"/>
    </location>
</feature>
<dbReference type="CDD" id="cd06225">
    <property type="entry name" value="HAMP"/>
    <property type="match status" value="1"/>
</dbReference>
<dbReference type="InterPro" id="IPR008207">
    <property type="entry name" value="Sig_transdc_His_kin_Hpt_dom"/>
</dbReference>
<evidence type="ECO:0000256" key="7">
    <source>
        <dbReference type="ARBA" id="ARBA00022692"/>
    </source>
</evidence>
<dbReference type="PROSITE" id="PS50110">
    <property type="entry name" value="RESPONSE_REGULATORY"/>
    <property type="match status" value="2"/>
</dbReference>
<evidence type="ECO:0000259" key="21">
    <source>
        <dbReference type="PROSITE" id="PS50109"/>
    </source>
</evidence>
<dbReference type="SMART" id="SM00073">
    <property type="entry name" value="HPT"/>
    <property type="match status" value="1"/>
</dbReference>
<dbReference type="InterPro" id="IPR005467">
    <property type="entry name" value="His_kinase_dom"/>
</dbReference>
<dbReference type="CDD" id="cd16922">
    <property type="entry name" value="HATPase_EvgS-ArcB-TorS-like"/>
    <property type="match status" value="1"/>
</dbReference>
<proteinExistence type="predicted"/>
<evidence type="ECO:0000259" key="22">
    <source>
        <dbReference type="PROSITE" id="PS50110"/>
    </source>
</evidence>
<feature type="domain" description="Response regulatory" evidence="22">
    <location>
        <begin position="842"/>
        <end position="958"/>
    </location>
</feature>
<dbReference type="SMART" id="SM00448">
    <property type="entry name" value="REC"/>
    <property type="match status" value="2"/>
</dbReference>
<dbReference type="CDD" id="cd00082">
    <property type="entry name" value="HisKA"/>
    <property type="match status" value="1"/>
</dbReference>
<keyword evidence="12" id="KW-0902">Two-component regulatory system</keyword>
<dbReference type="Pfam" id="PF01627">
    <property type="entry name" value="Hpt"/>
    <property type="match status" value="1"/>
</dbReference>
<dbReference type="InterPro" id="IPR000700">
    <property type="entry name" value="PAS-assoc_C"/>
</dbReference>
<dbReference type="InterPro" id="IPR011006">
    <property type="entry name" value="CheY-like_superfamily"/>
</dbReference>
<keyword evidence="9" id="KW-0418">Kinase</keyword>
<dbReference type="Gene3D" id="6.10.340.10">
    <property type="match status" value="1"/>
</dbReference>
<dbReference type="Pfam" id="PF00072">
    <property type="entry name" value="Response_reg"/>
    <property type="match status" value="2"/>
</dbReference>
<dbReference type="SUPFAM" id="SSF55874">
    <property type="entry name" value="ATPase domain of HSP90 chaperone/DNA topoisomerase II/histidine kinase"/>
    <property type="match status" value="1"/>
</dbReference>
<keyword evidence="4" id="KW-1003">Cell membrane</keyword>
<dbReference type="RefSeq" id="WP_406694780.1">
    <property type="nucleotide sequence ID" value="NZ_CP155447.1"/>
</dbReference>
<dbReference type="SMART" id="SM00086">
    <property type="entry name" value="PAC"/>
    <property type="match status" value="1"/>
</dbReference>
<dbReference type="Pfam" id="PF00672">
    <property type="entry name" value="HAMP"/>
    <property type="match status" value="1"/>
</dbReference>
<evidence type="ECO:0000256" key="6">
    <source>
        <dbReference type="ARBA" id="ARBA00022679"/>
    </source>
</evidence>
<feature type="domain" description="HPt" evidence="26">
    <location>
        <begin position="1005"/>
        <end position="1098"/>
    </location>
</feature>